<dbReference type="AlphaFoldDB" id="A0A645G6K2"/>
<organism evidence="2">
    <name type="scientific">bioreactor metagenome</name>
    <dbReference type="NCBI Taxonomy" id="1076179"/>
    <lineage>
        <taxon>unclassified sequences</taxon>
        <taxon>metagenomes</taxon>
        <taxon>ecological metagenomes</taxon>
    </lineage>
</organism>
<feature type="compositionally biased region" description="Basic and acidic residues" evidence="1">
    <location>
        <begin position="97"/>
        <end position="112"/>
    </location>
</feature>
<proteinExistence type="predicted"/>
<sequence length="167" mass="17518">MAQRAAGRAVRWVRHGFGQRQKPVEHCPARKGRECGARRAVLRAAEDESPAGAAAADPRCAFIRRLAPDRFPATSGRQARLRPAGPARPRVPGAVHGADRLEVEDSLRRRSSDPSGAGAGVVRAENSSGARQWQTSAQTGTAVPGGADGADHFRSAGLLEDELGTGA</sequence>
<feature type="compositionally biased region" description="Polar residues" evidence="1">
    <location>
        <begin position="125"/>
        <end position="141"/>
    </location>
</feature>
<name>A0A645G6K2_9ZZZZ</name>
<reference evidence="2" key="1">
    <citation type="submission" date="2019-08" db="EMBL/GenBank/DDBJ databases">
        <authorList>
            <person name="Kucharzyk K."/>
            <person name="Murdoch R.W."/>
            <person name="Higgins S."/>
            <person name="Loffler F."/>
        </authorList>
    </citation>
    <scope>NUCLEOTIDE SEQUENCE</scope>
</reference>
<feature type="region of interest" description="Disordered" evidence="1">
    <location>
        <begin position="68"/>
        <end position="167"/>
    </location>
</feature>
<comment type="caution">
    <text evidence="2">The sequence shown here is derived from an EMBL/GenBank/DDBJ whole genome shotgun (WGS) entry which is preliminary data.</text>
</comment>
<gene>
    <name evidence="2" type="ORF">SDC9_169156</name>
</gene>
<protein>
    <submittedName>
        <fullName evidence="2">Uncharacterized protein</fullName>
    </submittedName>
</protein>
<evidence type="ECO:0000313" key="2">
    <source>
        <dbReference type="EMBL" id="MPN21776.1"/>
    </source>
</evidence>
<accession>A0A645G6K2</accession>
<dbReference type="EMBL" id="VSSQ01069835">
    <property type="protein sequence ID" value="MPN21776.1"/>
    <property type="molecule type" value="Genomic_DNA"/>
</dbReference>
<feature type="compositionally biased region" description="Low complexity" evidence="1">
    <location>
        <begin position="81"/>
        <end position="95"/>
    </location>
</feature>
<evidence type="ECO:0000256" key="1">
    <source>
        <dbReference type="SAM" id="MobiDB-lite"/>
    </source>
</evidence>